<evidence type="ECO:0000256" key="2">
    <source>
        <dbReference type="ARBA" id="ARBA00006490"/>
    </source>
</evidence>
<dbReference type="InterPro" id="IPR020578">
    <property type="entry name" value="Aminotrans_V_PyrdxlP_BS"/>
</dbReference>
<feature type="domain" description="Aminotransferase class V" evidence="7">
    <location>
        <begin position="7"/>
        <end position="222"/>
    </location>
</feature>
<dbReference type="AlphaFoldDB" id="X1PLI2"/>
<accession>X1PLI2</accession>
<keyword evidence="3" id="KW-0479">Metal-binding</keyword>
<dbReference type="PROSITE" id="PS00595">
    <property type="entry name" value="AA_TRANSFER_CLASS_5"/>
    <property type="match status" value="1"/>
</dbReference>
<evidence type="ECO:0000256" key="3">
    <source>
        <dbReference type="ARBA" id="ARBA00022723"/>
    </source>
</evidence>
<dbReference type="Pfam" id="PF00266">
    <property type="entry name" value="Aminotran_5"/>
    <property type="match status" value="1"/>
</dbReference>
<proteinExistence type="inferred from homology"/>
<evidence type="ECO:0000256" key="1">
    <source>
        <dbReference type="ARBA" id="ARBA00001933"/>
    </source>
</evidence>
<dbReference type="PANTHER" id="PTHR11601:SF34">
    <property type="entry name" value="CYSTEINE DESULFURASE"/>
    <property type="match status" value="1"/>
</dbReference>
<dbReference type="GO" id="GO:0046872">
    <property type="term" value="F:metal ion binding"/>
    <property type="evidence" value="ECO:0007669"/>
    <property type="project" value="UniProtKB-KW"/>
</dbReference>
<feature type="non-terminal residue" evidence="8">
    <location>
        <position position="226"/>
    </location>
</feature>
<dbReference type="Gene3D" id="3.40.640.10">
    <property type="entry name" value="Type I PLP-dependent aspartate aminotransferase-like (Major domain)"/>
    <property type="match status" value="1"/>
</dbReference>
<organism evidence="8">
    <name type="scientific">marine sediment metagenome</name>
    <dbReference type="NCBI Taxonomy" id="412755"/>
    <lineage>
        <taxon>unclassified sequences</taxon>
        <taxon>metagenomes</taxon>
        <taxon>ecological metagenomes</taxon>
    </lineage>
</organism>
<dbReference type="FunFam" id="3.40.640.10:FF:000084">
    <property type="entry name" value="IscS-like cysteine desulfurase"/>
    <property type="match status" value="1"/>
</dbReference>
<name>X1PLI2_9ZZZZ</name>
<dbReference type="InterPro" id="IPR000192">
    <property type="entry name" value="Aminotrans_V_dom"/>
</dbReference>
<dbReference type="GO" id="GO:0051536">
    <property type="term" value="F:iron-sulfur cluster binding"/>
    <property type="evidence" value="ECO:0007669"/>
    <property type="project" value="UniProtKB-KW"/>
</dbReference>
<evidence type="ECO:0000256" key="4">
    <source>
        <dbReference type="ARBA" id="ARBA00022898"/>
    </source>
</evidence>
<dbReference type="SUPFAM" id="SSF53383">
    <property type="entry name" value="PLP-dependent transferases"/>
    <property type="match status" value="1"/>
</dbReference>
<feature type="non-terminal residue" evidence="8">
    <location>
        <position position="1"/>
    </location>
</feature>
<evidence type="ECO:0000259" key="7">
    <source>
        <dbReference type="Pfam" id="PF00266"/>
    </source>
</evidence>
<comment type="cofactor">
    <cofactor evidence="1">
        <name>pyridoxal 5'-phosphate</name>
        <dbReference type="ChEBI" id="CHEBI:597326"/>
    </cofactor>
</comment>
<dbReference type="GO" id="GO:0016782">
    <property type="term" value="F:transferase activity, transferring sulphur-containing groups"/>
    <property type="evidence" value="ECO:0007669"/>
    <property type="project" value="UniProtKB-ARBA"/>
</dbReference>
<reference evidence="8" key="1">
    <citation type="journal article" date="2014" name="Front. Microbiol.">
        <title>High frequency of phylogenetically diverse reductive dehalogenase-homologous genes in deep subseafloor sedimentary metagenomes.</title>
        <authorList>
            <person name="Kawai M."/>
            <person name="Futagami T."/>
            <person name="Toyoda A."/>
            <person name="Takaki Y."/>
            <person name="Nishi S."/>
            <person name="Hori S."/>
            <person name="Arai W."/>
            <person name="Tsubouchi T."/>
            <person name="Morono Y."/>
            <person name="Uchiyama I."/>
            <person name="Ito T."/>
            <person name="Fujiyama A."/>
            <person name="Inagaki F."/>
            <person name="Takami H."/>
        </authorList>
    </citation>
    <scope>NUCLEOTIDE SEQUENCE</scope>
    <source>
        <strain evidence="8">Expedition CK06-06</strain>
    </source>
</reference>
<dbReference type="InterPro" id="IPR015421">
    <property type="entry name" value="PyrdxlP-dep_Trfase_major"/>
</dbReference>
<keyword evidence="5" id="KW-0408">Iron</keyword>
<comment type="caution">
    <text evidence="8">The sequence shown here is derived from an EMBL/GenBank/DDBJ whole genome shotgun (WGS) entry which is preliminary data.</text>
</comment>
<comment type="similarity">
    <text evidence="2">Belongs to the class-V pyridoxal-phosphate-dependent aminotransferase family. NifS/IscS subfamily.</text>
</comment>
<sequence length="226" mass="25455">SIGRIINKYGKLLYGNPSSPYKIGKISRMEVEKSREKVARIINCRKDEVYFTSGGTESNNLAIQGLLNYLRKFGKTDTRKRIITTKIEHLSVLNVFKEISREENRNYDVVFLPVDEFGFVKLGKFKSSIDSNTVLISIMLANNEVGSIQSIKEMVKIAKSKNKNTMFHCDAVQGLGKIRVDVKDLEVDMLSISSHKIYGPKGVGALYVKKGVNIYPLFFGGYQEKG</sequence>
<evidence type="ECO:0000256" key="5">
    <source>
        <dbReference type="ARBA" id="ARBA00023004"/>
    </source>
</evidence>
<protein>
    <recommendedName>
        <fullName evidence="7">Aminotransferase class V domain-containing protein</fullName>
    </recommendedName>
</protein>
<dbReference type="EMBL" id="BARV01036730">
    <property type="protein sequence ID" value="GAI56713.1"/>
    <property type="molecule type" value="Genomic_DNA"/>
</dbReference>
<evidence type="ECO:0000313" key="8">
    <source>
        <dbReference type="EMBL" id="GAI56713.1"/>
    </source>
</evidence>
<evidence type="ECO:0000256" key="6">
    <source>
        <dbReference type="ARBA" id="ARBA00023014"/>
    </source>
</evidence>
<keyword evidence="6" id="KW-0411">Iron-sulfur</keyword>
<dbReference type="InterPro" id="IPR015424">
    <property type="entry name" value="PyrdxlP-dep_Trfase"/>
</dbReference>
<keyword evidence="4" id="KW-0663">Pyridoxal phosphate</keyword>
<dbReference type="PANTHER" id="PTHR11601">
    <property type="entry name" value="CYSTEINE DESULFURYLASE FAMILY MEMBER"/>
    <property type="match status" value="1"/>
</dbReference>
<gene>
    <name evidence="8" type="ORF">S06H3_56998</name>
</gene>
<dbReference type="Gene3D" id="1.10.260.50">
    <property type="match status" value="1"/>
</dbReference>